<dbReference type="Proteomes" id="UP001152795">
    <property type="component" value="Unassembled WGS sequence"/>
</dbReference>
<dbReference type="EMBL" id="CACRXK020003739">
    <property type="protein sequence ID" value="CAB4000043.1"/>
    <property type="molecule type" value="Genomic_DNA"/>
</dbReference>
<organism evidence="1 2">
    <name type="scientific">Paramuricea clavata</name>
    <name type="common">Red gorgonian</name>
    <name type="synonym">Violescent sea-whip</name>
    <dbReference type="NCBI Taxonomy" id="317549"/>
    <lineage>
        <taxon>Eukaryota</taxon>
        <taxon>Metazoa</taxon>
        <taxon>Cnidaria</taxon>
        <taxon>Anthozoa</taxon>
        <taxon>Octocorallia</taxon>
        <taxon>Malacalcyonacea</taxon>
        <taxon>Plexauridae</taxon>
        <taxon>Paramuricea</taxon>
    </lineage>
</organism>
<dbReference type="OrthoDB" id="6781885at2759"/>
<name>A0A7D9I756_PARCT</name>
<sequence length="152" mass="17822">TKITLHNTYITYSLTSTTLKMHGHWSADFRRSYIVVSSDIIRNLKKHTELKLAACPWLNSELKYLMINRDKLKKKAISSNNSESLSAYKQQRNFVNNKIRKAKKAYFQDELNRNARVQVCHVAIWNRSKHRRKLNLGKPCGEYSLKSIPKNK</sequence>
<dbReference type="AlphaFoldDB" id="A0A7D9I756"/>
<feature type="non-terminal residue" evidence="1">
    <location>
        <position position="1"/>
    </location>
</feature>
<reference evidence="1" key="1">
    <citation type="submission" date="2020-04" db="EMBL/GenBank/DDBJ databases">
        <authorList>
            <person name="Alioto T."/>
            <person name="Alioto T."/>
            <person name="Gomez Garrido J."/>
        </authorList>
    </citation>
    <scope>NUCLEOTIDE SEQUENCE</scope>
    <source>
        <strain evidence="1">A484AB</strain>
    </source>
</reference>
<comment type="caution">
    <text evidence="1">The sequence shown here is derived from an EMBL/GenBank/DDBJ whole genome shotgun (WGS) entry which is preliminary data.</text>
</comment>
<proteinExistence type="predicted"/>
<protein>
    <submittedName>
        <fullName evidence="1">Uncharacterized protein</fullName>
    </submittedName>
</protein>
<accession>A0A7D9I756</accession>
<evidence type="ECO:0000313" key="1">
    <source>
        <dbReference type="EMBL" id="CAB4000043.1"/>
    </source>
</evidence>
<keyword evidence="2" id="KW-1185">Reference proteome</keyword>
<evidence type="ECO:0000313" key="2">
    <source>
        <dbReference type="Proteomes" id="UP001152795"/>
    </source>
</evidence>
<gene>
    <name evidence="1" type="ORF">PACLA_8A002747</name>
</gene>
<feature type="non-terminal residue" evidence="1">
    <location>
        <position position="152"/>
    </location>
</feature>